<name>A0A835G0F4_9POAL</name>
<reference evidence="2" key="1">
    <citation type="submission" date="2020-07" db="EMBL/GenBank/DDBJ databases">
        <title>Genome sequence and genetic diversity analysis of an under-domesticated orphan crop, white fonio (Digitaria exilis).</title>
        <authorList>
            <person name="Bennetzen J.L."/>
            <person name="Chen S."/>
            <person name="Ma X."/>
            <person name="Wang X."/>
            <person name="Yssel A.E.J."/>
            <person name="Chaluvadi S.R."/>
            <person name="Johnson M."/>
            <person name="Gangashetty P."/>
            <person name="Hamidou F."/>
            <person name="Sanogo M.D."/>
            <person name="Zwaenepoel A."/>
            <person name="Wallace J."/>
            <person name="Van De Peer Y."/>
            <person name="Van Deynze A."/>
        </authorList>
    </citation>
    <scope>NUCLEOTIDE SEQUENCE</scope>
    <source>
        <tissue evidence="2">Leaves</tissue>
    </source>
</reference>
<evidence type="ECO:0000256" key="1">
    <source>
        <dbReference type="SAM" id="MobiDB-lite"/>
    </source>
</evidence>
<dbReference type="Proteomes" id="UP000636709">
    <property type="component" value="Unassembled WGS sequence"/>
</dbReference>
<feature type="compositionally biased region" description="Low complexity" evidence="1">
    <location>
        <begin position="21"/>
        <end position="34"/>
    </location>
</feature>
<keyword evidence="3" id="KW-1185">Reference proteome</keyword>
<dbReference type="AlphaFoldDB" id="A0A835G0F4"/>
<comment type="caution">
    <text evidence="2">The sequence shown here is derived from an EMBL/GenBank/DDBJ whole genome shotgun (WGS) entry which is preliminary data.</text>
</comment>
<organism evidence="2 3">
    <name type="scientific">Digitaria exilis</name>
    <dbReference type="NCBI Taxonomy" id="1010633"/>
    <lineage>
        <taxon>Eukaryota</taxon>
        <taxon>Viridiplantae</taxon>
        <taxon>Streptophyta</taxon>
        <taxon>Embryophyta</taxon>
        <taxon>Tracheophyta</taxon>
        <taxon>Spermatophyta</taxon>
        <taxon>Magnoliopsida</taxon>
        <taxon>Liliopsida</taxon>
        <taxon>Poales</taxon>
        <taxon>Poaceae</taxon>
        <taxon>PACMAD clade</taxon>
        <taxon>Panicoideae</taxon>
        <taxon>Panicodae</taxon>
        <taxon>Paniceae</taxon>
        <taxon>Anthephorinae</taxon>
        <taxon>Digitaria</taxon>
    </lineage>
</organism>
<evidence type="ECO:0000313" key="3">
    <source>
        <dbReference type="Proteomes" id="UP000636709"/>
    </source>
</evidence>
<protein>
    <submittedName>
        <fullName evidence="2">Uncharacterized protein</fullName>
    </submittedName>
</protein>
<feature type="region of interest" description="Disordered" evidence="1">
    <location>
        <begin position="21"/>
        <end position="66"/>
    </location>
</feature>
<proteinExistence type="predicted"/>
<sequence length="110" mass="12383">MLRIHLCRYSSRLQCVLAAGDGPPRRPNAAAAAASQISQGGSELPVDQGAGPRRRLPQSPRASRLRRGVHRLPLPRRLLRRVAQWPPRRLLLWELSGRAAKDLCRWTKKP</sequence>
<accession>A0A835G0F4</accession>
<dbReference type="EMBL" id="JACEFO010000036">
    <property type="protein sequence ID" value="KAF8783778.1"/>
    <property type="molecule type" value="Genomic_DNA"/>
</dbReference>
<evidence type="ECO:0000313" key="2">
    <source>
        <dbReference type="EMBL" id="KAF8783778.1"/>
    </source>
</evidence>
<gene>
    <name evidence="2" type="ORF">HU200_000215</name>
</gene>